<sequence length="168" mass="19437">MNPPNIEAAHTDHPIDVNPPTTKEIRVAIRQIKSGKAAGPDNIPAEALKTDIEVTTNMLHLLLKRIWEEEQVPMDWKEGHLIKIPKKGDMSKYENHKRITLPSVPGKVFNRVLLNRMKDAVDAQLRDQQAGFRRDRSCTDQMETLRIIVERSIEWNSSLYIKFIDYEK</sequence>
<evidence type="ECO:0000313" key="1">
    <source>
        <dbReference type="EMBL" id="VDP83401.1"/>
    </source>
</evidence>
<reference evidence="3" key="1">
    <citation type="submission" date="2016-06" db="UniProtKB">
        <authorList>
            <consortium name="WormBaseParasite"/>
        </authorList>
    </citation>
    <scope>IDENTIFICATION</scope>
</reference>
<dbReference type="PANTHER" id="PTHR19446">
    <property type="entry name" value="REVERSE TRANSCRIPTASES"/>
    <property type="match status" value="1"/>
</dbReference>
<protein>
    <submittedName>
        <fullName evidence="3">Reverse transcriptase domain-containing protein</fullName>
    </submittedName>
</protein>
<reference evidence="1 2" key="2">
    <citation type="submission" date="2018-11" db="EMBL/GenBank/DDBJ databases">
        <authorList>
            <consortium name="Pathogen Informatics"/>
        </authorList>
    </citation>
    <scope>NUCLEOTIDE SEQUENCE [LARGE SCALE GENOMIC DNA]</scope>
    <source>
        <strain evidence="1">Dakar</strain>
        <strain evidence="2">Dakar, Senegal</strain>
    </source>
</reference>
<proteinExistence type="predicted"/>
<gene>
    <name evidence="1" type="ORF">SCUD_LOCUS23482</name>
</gene>
<keyword evidence="2" id="KW-1185">Reference proteome</keyword>
<dbReference type="WBParaSite" id="SCUD_0002348501-mRNA-1">
    <property type="protein sequence ID" value="SCUD_0002348501-mRNA-1"/>
    <property type="gene ID" value="SCUD_0002348501"/>
</dbReference>
<name>A0A183L811_9TREM</name>
<organism evidence="3">
    <name type="scientific">Schistosoma curassoni</name>
    <dbReference type="NCBI Taxonomy" id="6186"/>
    <lineage>
        <taxon>Eukaryota</taxon>
        <taxon>Metazoa</taxon>
        <taxon>Spiralia</taxon>
        <taxon>Lophotrochozoa</taxon>
        <taxon>Platyhelminthes</taxon>
        <taxon>Trematoda</taxon>
        <taxon>Digenea</taxon>
        <taxon>Strigeidida</taxon>
        <taxon>Schistosomatoidea</taxon>
        <taxon>Schistosomatidae</taxon>
        <taxon>Schistosoma</taxon>
    </lineage>
</organism>
<dbReference type="EMBL" id="UZAK01055468">
    <property type="protein sequence ID" value="VDP83401.1"/>
    <property type="molecule type" value="Genomic_DNA"/>
</dbReference>
<dbReference type="Proteomes" id="UP000279833">
    <property type="component" value="Unassembled WGS sequence"/>
</dbReference>
<evidence type="ECO:0000313" key="2">
    <source>
        <dbReference type="Proteomes" id="UP000279833"/>
    </source>
</evidence>
<dbReference type="AlphaFoldDB" id="A0A183L811"/>
<accession>A0A183L811</accession>
<evidence type="ECO:0000313" key="3">
    <source>
        <dbReference type="WBParaSite" id="SCUD_0002348501-mRNA-1"/>
    </source>
</evidence>